<dbReference type="OrthoDB" id="4998592at2759"/>
<keyword evidence="4" id="KW-0732">Signal</keyword>
<dbReference type="Proteomes" id="UP000243519">
    <property type="component" value="Unassembled WGS sequence"/>
</dbReference>
<dbReference type="Gene3D" id="3.10.450.30">
    <property type="entry name" value="Microbial ribonucleases"/>
    <property type="match status" value="1"/>
</dbReference>
<dbReference type="PIRSF" id="PIRSF037430">
    <property type="entry name" value="RNase_U2"/>
    <property type="match status" value="1"/>
</dbReference>
<keyword evidence="1" id="KW-0540">Nuclease</keyword>
<dbReference type="GO" id="GO:0016787">
    <property type="term" value="F:hydrolase activity"/>
    <property type="evidence" value="ECO:0007669"/>
    <property type="project" value="UniProtKB-KW"/>
</dbReference>
<keyword evidence="3" id="KW-1015">Disulfide bond</keyword>
<evidence type="ECO:0000256" key="4">
    <source>
        <dbReference type="SAM" id="SignalP"/>
    </source>
</evidence>
<keyword evidence="6" id="KW-1185">Reference proteome</keyword>
<dbReference type="GO" id="GO:0004540">
    <property type="term" value="F:RNA nuclease activity"/>
    <property type="evidence" value="ECO:0007669"/>
    <property type="project" value="InterPro"/>
</dbReference>
<dbReference type="EMBL" id="LHPN01000014">
    <property type="protein sequence ID" value="OAL69444.1"/>
    <property type="molecule type" value="Genomic_DNA"/>
</dbReference>
<comment type="caution">
    <text evidence="5">The sequence shown here is derived from an EMBL/GenBank/DDBJ whole genome shotgun (WGS) entry which is preliminary data.</text>
</comment>
<name>A0A178FBN7_TRIVO</name>
<evidence type="ECO:0000256" key="3">
    <source>
        <dbReference type="ARBA" id="ARBA00023157"/>
    </source>
</evidence>
<sequence>MVSFKAILTLSLIGAAFATPIEQPAAEPVEGSDAVANSTDPTAGAIEGRDVLYVQCHNVALPPAVQIIEVANAKWQLGHAPIETGKSGYPHDFLNLQHFQFPKGCKNKKLREYPLFQRHHKKYDYDSRPKQDPGPFRVIATKDTRLYCGIISHDGMGHNPNAGLFHLCK</sequence>
<dbReference type="AlphaFoldDB" id="A0A178FBN7"/>
<protein>
    <submittedName>
        <fullName evidence="5">Uncharacterized protein</fullName>
    </submittedName>
</protein>
<dbReference type="InterPro" id="IPR048269">
    <property type="entry name" value="RNase_U2"/>
</dbReference>
<dbReference type="GO" id="GO:0003723">
    <property type="term" value="F:RNA binding"/>
    <property type="evidence" value="ECO:0007669"/>
    <property type="project" value="InterPro"/>
</dbReference>
<feature type="chain" id="PRO_5008086136" evidence="4">
    <location>
        <begin position="19"/>
        <end position="169"/>
    </location>
</feature>
<organism evidence="5 6">
    <name type="scientific">Trichophyton violaceum</name>
    <dbReference type="NCBI Taxonomy" id="34388"/>
    <lineage>
        <taxon>Eukaryota</taxon>
        <taxon>Fungi</taxon>
        <taxon>Dikarya</taxon>
        <taxon>Ascomycota</taxon>
        <taxon>Pezizomycotina</taxon>
        <taxon>Eurotiomycetes</taxon>
        <taxon>Eurotiomycetidae</taxon>
        <taxon>Onygenales</taxon>
        <taxon>Arthrodermataceae</taxon>
        <taxon>Trichophyton</taxon>
    </lineage>
</organism>
<evidence type="ECO:0000313" key="6">
    <source>
        <dbReference type="Proteomes" id="UP000243519"/>
    </source>
</evidence>
<accession>A0A178FBN7</accession>
<feature type="signal peptide" evidence="4">
    <location>
        <begin position="1"/>
        <end position="18"/>
    </location>
</feature>
<dbReference type="SUPFAM" id="SSF53933">
    <property type="entry name" value="Microbial ribonucleases"/>
    <property type="match status" value="1"/>
</dbReference>
<evidence type="ECO:0000256" key="2">
    <source>
        <dbReference type="ARBA" id="ARBA00022801"/>
    </source>
</evidence>
<reference evidence="5 6" key="1">
    <citation type="submission" date="2016-05" db="EMBL/GenBank/DDBJ databases">
        <title>Genome sequencing of Trichophyton violaceum CMCC(F)T3l isolated from hair.</title>
        <authorList>
            <person name="Zhan P."/>
            <person name="Tao Y."/>
            <person name="Liu W."/>
        </authorList>
    </citation>
    <scope>NUCLEOTIDE SEQUENCE [LARGE SCALE GENOMIC DNA]</scope>
    <source>
        <strain evidence="6">CMCC(F)T3l</strain>
    </source>
</reference>
<gene>
    <name evidence="5" type="ORF">A7D00_6563</name>
</gene>
<proteinExistence type="predicted"/>
<keyword evidence="2" id="KW-0378">Hydrolase</keyword>
<evidence type="ECO:0000313" key="5">
    <source>
        <dbReference type="EMBL" id="OAL69444.1"/>
    </source>
</evidence>
<dbReference type="InterPro" id="IPR016191">
    <property type="entry name" value="Ribonuclease/ribotoxin"/>
</dbReference>
<evidence type="ECO:0000256" key="1">
    <source>
        <dbReference type="ARBA" id="ARBA00022722"/>
    </source>
</evidence>